<dbReference type="InterPro" id="IPR002625">
    <property type="entry name" value="Smr_dom"/>
</dbReference>
<dbReference type="SUPFAM" id="SSF160443">
    <property type="entry name" value="SMR domain-like"/>
    <property type="match status" value="1"/>
</dbReference>
<dbReference type="EMBL" id="KN881629">
    <property type="protein sequence ID" value="KIY53006.1"/>
    <property type="molecule type" value="Genomic_DNA"/>
</dbReference>
<sequence length="148" mass="16178">MQRHDELLREASRLCSSGGKKAKGAHIGGEVALYLAERANTLRKLAAQEMFEEVKTRVTAQRLTTRDQRTIDLHGLTSQEAVDIVKETLAAIDPSPSTARPLKIITGRGSHSVQRKSVLKPAVKSELVSQGWSVTVFEGGLYVTGRAR</sequence>
<reference evidence="2 3" key="1">
    <citation type="journal article" date="2015" name="Fungal Genet. Biol.">
        <title>Evolution of novel wood decay mechanisms in Agaricales revealed by the genome sequences of Fistulina hepatica and Cylindrobasidium torrendii.</title>
        <authorList>
            <person name="Floudas D."/>
            <person name="Held B.W."/>
            <person name="Riley R."/>
            <person name="Nagy L.G."/>
            <person name="Koehler G."/>
            <person name="Ransdell A.S."/>
            <person name="Younus H."/>
            <person name="Chow J."/>
            <person name="Chiniquy J."/>
            <person name="Lipzen A."/>
            <person name="Tritt A."/>
            <person name="Sun H."/>
            <person name="Haridas S."/>
            <person name="LaButti K."/>
            <person name="Ohm R.A."/>
            <person name="Kues U."/>
            <person name="Blanchette R.A."/>
            <person name="Grigoriev I.V."/>
            <person name="Minto R.E."/>
            <person name="Hibbett D.S."/>
        </authorList>
    </citation>
    <scope>NUCLEOTIDE SEQUENCE [LARGE SCALE GENOMIC DNA]</scope>
    <source>
        <strain evidence="2 3">ATCC 64428</strain>
    </source>
</reference>
<dbReference type="InterPro" id="IPR052772">
    <property type="entry name" value="Endo/PolyKinase_Domain-Protein"/>
</dbReference>
<evidence type="ECO:0000313" key="3">
    <source>
        <dbReference type="Proteomes" id="UP000054144"/>
    </source>
</evidence>
<evidence type="ECO:0000259" key="1">
    <source>
        <dbReference type="PROSITE" id="PS50828"/>
    </source>
</evidence>
<dbReference type="GO" id="GO:0004519">
    <property type="term" value="F:endonuclease activity"/>
    <property type="evidence" value="ECO:0007669"/>
    <property type="project" value="TreeGrafter"/>
</dbReference>
<keyword evidence="3" id="KW-1185">Reference proteome</keyword>
<protein>
    <recommendedName>
        <fullName evidence="1">Smr domain-containing protein</fullName>
    </recommendedName>
</protein>
<proteinExistence type="predicted"/>
<evidence type="ECO:0000313" key="2">
    <source>
        <dbReference type="EMBL" id="KIY53006.1"/>
    </source>
</evidence>
<gene>
    <name evidence="2" type="ORF">FISHEDRAFT_34122</name>
</gene>
<dbReference type="AlphaFoldDB" id="A0A0D7ANV9"/>
<dbReference type="GO" id="GO:0005634">
    <property type="term" value="C:nucleus"/>
    <property type="evidence" value="ECO:0007669"/>
    <property type="project" value="TreeGrafter"/>
</dbReference>
<name>A0A0D7ANV9_9AGAR</name>
<dbReference type="SMART" id="SM00463">
    <property type="entry name" value="SMR"/>
    <property type="match status" value="1"/>
</dbReference>
<feature type="domain" description="Smr" evidence="1">
    <location>
        <begin position="71"/>
        <end position="148"/>
    </location>
</feature>
<dbReference type="OrthoDB" id="3231855at2759"/>
<dbReference type="Gene3D" id="3.30.1370.110">
    <property type="match status" value="1"/>
</dbReference>
<dbReference type="InterPro" id="IPR036063">
    <property type="entry name" value="Smr_dom_sf"/>
</dbReference>
<accession>A0A0D7ANV9</accession>
<dbReference type="PROSITE" id="PS50828">
    <property type="entry name" value="SMR"/>
    <property type="match status" value="1"/>
</dbReference>
<dbReference type="PANTHER" id="PTHR46535:SF1">
    <property type="entry name" value="NEDD4-BINDING PROTEIN 2"/>
    <property type="match status" value="1"/>
</dbReference>
<dbReference type="Pfam" id="PF01713">
    <property type="entry name" value="Smr"/>
    <property type="match status" value="1"/>
</dbReference>
<organism evidence="2 3">
    <name type="scientific">Fistulina hepatica ATCC 64428</name>
    <dbReference type="NCBI Taxonomy" id="1128425"/>
    <lineage>
        <taxon>Eukaryota</taxon>
        <taxon>Fungi</taxon>
        <taxon>Dikarya</taxon>
        <taxon>Basidiomycota</taxon>
        <taxon>Agaricomycotina</taxon>
        <taxon>Agaricomycetes</taxon>
        <taxon>Agaricomycetidae</taxon>
        <taxon>Agaricales</taxon>
        <taxon>Fistulinaceae</taxon>
        <taxon>Fistulina</taxon>
    </lineage>
</organism>
<dbReference type="Proteomes" id="UP000054144">
    <property type="component" value="Unassembled WGS sequence"/>
</dbReference>
<dbReference type="PANTHER" id="PTHR46535">
    <property type="entry name" value="NEDD4-BINDING PROTEIN 2"/>
    <property type="match status" value="1"/>
</dbReference>